<dbReference type="AlphaFoldDB" id="A0A388JJ98"/>
<evidence type="ECO:0000259" key="1">
    <source>
        <dbReference type="PROSITE" id="PS50030"/>
    </source>
</evidence>
<dbReference type="EMBL" id="BFEA01005516">
    <property type="protein sequence ID" value="GBG41313.1"/>
    <property type="molecule type" value="Genomic_DNA"/>
</dbReference>
<dbReference type="InterPro" id="IPR015940">
    <property type="entry name" value="UBA"/>
</dbReference>
<dbReference type="GO" id="GO:0043162">
    <property type="term" value="P:ubiquitin-dependent protein catabolic process via the multivesicular body sorting pathway"/>
    <property type="evidence" value="ECO:0007669"/>
    <property type="project" value="InterPro"/>
</dbReference>
<dbReference type="Gene3D" id="1.20.120.1920">
    <property type="entry name" value="UBAP1 SOUBA domain"/>
    <property type="match status" value="1"/>
</dbReference>
<dbReference type="InterPro" id="IPR042575">
    <property type="entry name" value="UBAP1_C"/>
</dbReference>
<dbReference type="Proteomes" id="UP000265515">
    <property type="component" value="Unassembled WGS sequence"/>
</dbReference>
<dbReference type="PANTHER" id="PTHR15960">
    <property type="entry name" value="LD44032P"/>
    <property type="match status" value="1"/>
</dbReference>
<accession>A0A388JJ98</accession>
<dbReference type="SUPFAM" id="SSF46934">
    <property type="entry name" value="UBA-like"/>
    <property type="match status" value="1"/>
</dbReference>
<dbReference type="GO" id="GO:0043130">
    <property type="term" value="F:ubiquitin binding"/>
    <property type="evidence" value="ECO:0007669"/>
    <property type="project" value="InterPro"/>
</dbReference>
<proteinExistence type="predicted"/>
<comment type="caution">
    <text evidence="2">The sequence shown here is derived from an EMBL/GenBank/DDBJ whole genome shotgun (WGS) entry which is preliminary data.</text>
</comment>
<sequence length="74" mass="8166">DPAVKYLGQGFSKDAVGEALKVYKDDEKKVTEFCINYSKMIEMGFASQSITSSLAMYDNDVRRALAHLIQGNGT</sequence>
<evidence type="ECO:0000313" key="3">
    <source>
        <dbReference type="Proteomes" id="UP000265515"/>
    </source>
</evidence>
<name>A0A388JJ98_CHABU</name>
<protein>
    <recommendedName>
        <fullName evidence="1">UBA domain-containing protein</fullName>
    </recommendedName>
</protein>
<dbReference type="PANTHER" id="PTHR15960:SF5">
    <property type="entry name" value="LD44032P"/>
    <property type="match status" value="1"/>
</dbReference>
<evidence type="ECO:0000313" key="2">
    <source>
        <dbReference type="EMBL" id="GBG41313.1"/>
    </source>
</evidence>
<dbReference type="GO" id="GO:0000813">
    <property type="term" value="C:ESCRT I complex"/>
    <property type="evidence" value="ECO:0007669"/>
    <property type="project" value="InterPro"/>
</dbReference>
<gene>
    <name evidence="2" type="ORF">CBR_g83324</name>
</gene>
<dbReference type="InterPro" id="IPR038870">
    <property type="entry name" value="UBAP1"/>
</dbReference>
<reference evidence="2 3" key="1">
    <citation type="journal article" date="2018" name="Cell">
        <title>The Chara Genome: Secondary Complexity and Implications for Plant Terrestrialization.</title>
        <authorList>
            <person name="Nishiyama T."/>
            <person name="Sakayama H."/>
            <person name="Vries J.D."/>
            <person name="Buschmann H."/>
            <person name="Saint-Marcoux D."/>
            <person name="Ullrich K.K."/>
            <person name="Haas F.B."/>
            <person name="Vanderstraeten L."/>
            <person name="Becker D."/>
            <person name="Lang D."/>
            <person name="Vosolsobe S."/>
            <person name="Rombauts S."/>
            <person name="Wilhelmsson P.K.I."/>
            <person name="Janitza P."/>
            <person name="Kern R."/>
            <person name="Heyl A."/>
            <person name="Rumpler F."/>
            <person name="Villalobos L.I.A.C."/>
            <person name="Clay J.M."/>
            <person name="Skokan R."/>
            <person name="Toyoda A."/>
            <person name="Suzuki Y."/>
            <person name="Kagoshima H."/>
            <person name="Schijlen E."/>
            <person name="Tajeshwar N."/>
            <person name="Catarino B."/>
            <person name="Hetherington A.J."/>
            <person name="Saltykova A."/>
            <person name="Bonnot C."/>
            <person name="Breuninger H."/>
            <person name="Symeonidi A."/>
            <person name="Radhakrishnan G.V."/>
            <person name="Van Nieuwerburgh F."/>
            <person name="Deforce D."/>
            <person name="Chang C."/>
            <person name="Karol K.G."/>
            <person name="Hedrich R."/>
            <person name="Ulvskov P."/>
            <person name="Glockner G."/>
            <person name="Delwiche C.F."/>
            <person name="Petrasek J."/>
            <person name="Van de Peer Y."/>
            <person name="Friml J."/>
            <person name="Beilby M."/>
            <person name="Dolan L."/>
            <person name="Kohara Y."/>
            <person name="Sugano S."/>
            <person name="Fujiyama A."/>
            <person name="Delaux P.-M."/>
            <person name="Quint M."/>
            <person name="TheiBen G."/>
            <person name="Hagemann M."/>
            <person name="Harholt J."/>
            <person name="Dunand C."/>
            <person name="Zachgo S."/>
            <person name="Langdale J."/>
            <person name="Maumus F."/>
            <person name="Straeten D.V.D."/>
            <person name="Gould S.B."/>
            <person name="Rensing S.A."/>
        </authorList>
    </citation>
    <scope>NUCLEOTIDE SEQUENCE [LARGE SCALE GENOMIC DNA]</scope>
    <source>
        <strain evidence="2 3">S276</strain>
    </source>
</reference>
<feature type="domain" description="UBA" evidence="1">
    <location>
        <begin position="24"/>
        <end position="71"/>
    </location>
</feature>
<dbReference type="Gramene" id="GBG41313">
    <property type="protein sequence ID" value="GBG41313"/>
    <property type="gene ID" value="CBR_g83324"/>
</dbReference>
<dbReference type="PROSITE" id="PS50030">
    <property type="entry name" value="UBA"/>
    <property type="match status" value="1"/>
</dbReference>
<dbReference type="InterPro" id="IPR009060">
    <property type="entry name" value="UBA-like_sf"/>
</dbReference>
<dbReference type="OrthoDB" id="2018023at2759"/>
<organism evidence="2 3">
    <name type="scientific">Chara braunii</name>
    <name type="common">Braun's stonewort</name>
    <dbReference type="NCBI Taxonomy" id="69332"/>
    <lineage>
        <taxon>Eukaryota</taxon>
        <taxon>Viridiplantae</taxon>
        <taxon>Streptophyta</taxon>
        <taxon>Charophyceae</taxon>
        <taxon>Charales</taxon>
        <taxon>Characeae</taxon>
        <taxon>Chara</taxon>
    </lineage>
</organism>
<keyword evidence="3" id="KW-1185">Reference proteome</keyword>
<feature type="non-terminal residue" evidence="2">
    <location>
        <position position="1"/>
    </location>
</feature>